<protein>
    <submittedName>
        <fullName evidence="1">Uncharacterized protein</fullName>
    </submittedName>
</protein>
<evidence type="ECO:0000313" key="1">
    <source>
        <dbReference type="EMBL" id="MBL1085850.1"/>
    </source>
</evidence>
<dbReference type="RefSeq" id="WP_201841516.1">
    <property type="nucleotide sequence ID" value="NZ_JAERRK010000018.1"/>
</dbReference>
<sequence>MTRESIFTGGTATVLDLPLMTEATDTDDGPFIRPLTEDEVRAWPLMAGPPMRLCW</sequence>
<keyword evidence="2" id="KW-1185">Reference proteome</keyword>
<evidence type="ECO:0000313" key="2">
    <source>
        <dbReference type="Proteomes" id="UP000661858"/>
    </source>
</evidence>
<reference evidence="1" key="1">
    <citation type="submission" date="2021-01" db="EMBL/GenBank/DDBJ databases">
        <title>WGS of actinomycetes isolated from Thailand.</title>
        <authorList>
            <person name="Thawai C."/>
        </authorList>
    </citation>
    <scope>NUCLEOTIDE SEQUENCE</scope>
    <source>
        <strain evidence="1">RCU-197</strain>
    </source>
</reference>
<dbReference type="Proteomes" id="UP000661858">
    <property type="component" value="Unassembled WGS sequence"/>
</dbReference>
<name>A0A937EPM8_9ACTN</name>
<proteinExistence type="predicted"/>
<dbReference type="EMBL" id="JAERRK010000018">
    <property type="protein sequence ID" value="MBL1085850.1"/>
    <property type="molecule type" value="Genomic_DNA"/>
</dbReference>
<organism evidence="1 2">
    <name type="scientific">Streptomyces actinomycinicus</name>
    <dbReference type="NCBI Taxonomy" id="1695166"/>
    <lineage>
        <taxon>Bacteria</taxon>
        <taxon>Bacillati</taxon>
        <taxon>Actinomycetota</taxon>
        <taxon>Actinomycetes</taxon>
        <taxon>Kitasatosporales</taxon>
        <taxon>Streptomycetaceae</taxon>
        <taxon>Streptomyces</taxon>
    </lineage>
</organism>
<dbReference type="AlphaFoldDB" id="A0A937EPM8"/>
<accession>A0A937EPM8</accession>
<gene>
    <name evidence="1" type="ORF">JK359_28445</name>
</gene>
<comment type="caution">
    <text evidence="1">The sequence shown here is derived from an EMBL/GenBank/DDBJ whole genome shotgun (WGS) entry which is preliminary data.</text>
</comment>